<dbReference type="Proteomes" id="UP001142489">
    <property type="component" value="Unassembled WGS sequence"/>
</dbReference>
<dbReference type="AlphaFoldDB" id="A0A9Q1AQW5"/>
<dbReference type="InterPro" id="IPR039099">
    <property type="entry name" value="Pannexin"/>
</dbReference>
<proteinExistence type="predicted"/>
<gene>
    <name evidence="1" type="ORF">JRQ81_010889</name>
</gene>
<dbReference type="PANTHER" id="PTHR15759:SF3">
    <property type="entry name" value="PANNEXIN-3"/>
    <property type="match status" value="1"/>
</dbReference>
<sequence>MSIAHTAGQYMLSDALLPDPNGSRAKGLRLELSCDRIVKFVTVGLPLFFVSLVFAREFSTVKTFDRVLFSMDWIETEKIEFGSSKINWFDPGLVRLSLVVTVSD</sequence>
<dbReference type="GO" id="GO:0022829">
    <property type="term" value="F:wide pore channel activity"/>
    <property type="evidence" value="ECO:0007669"/>
    <property type="project" value="TreeGrafter"/>
</dbReference>
<dbReference type="GO" id="GO:0005886">
    <property type="term" value="C:plasma membrane"/>
    <property type="evidence" value="ECO:0007669"/>
    <property type="project" value="TreeGrafter"/>
</dbReference>
<organism evidence="1 2">
    <name type="scientific">Phrynocephalus forsythii</name>
    <dbReference type="NCBI Taxonomy" id="171643"/>
    <lineage>
        <taxon>Eukaryota</taxon>
        <taxon>Metazoa</taxon>
        <taxon>Chordata</taxon>
        <taxon>Craniata</taxon>
        <taxon>Vertebrata</taxon>
        <taxon>Euteleostomi</taxon>
        <taxon>Lepidosauria</taxon>
        <taxon>Squamata</taxon>
        <taxon>Bifurcata</taxon>
        <taxon>Unidentata</taxon>
        <taxon>Episquamata</taxon>
        <taxon>Toxicofera</taxon>
        <taxon>Iguania</taxon>
        <taxon>Acrodonta</taxon>
        <taxon>Agamidae</taxon>
        <taxon>Agaminae</taxon>
        <taxon>Phrynocephalus</taxon>
    </lineage>
</organism>
<dbReference type="PANTHER" id="PTHR15759">
    <property type="entry name" value="PANNEXIN"/>
    <property type="match status" value="1"/>
</dbReference>
<evidence type="ECO:0000313" key="2">
    <source>
        <dbReference type="Proteomes" id="UP001142489"/>
    </source>
</evidence>
<reference evidence="1" key="1">
    <citation type="journal article" date="2023" name="DNA Res.">
        <title>Chromosome-level genome assembly of Phrynocephalus forsythii using third-generation DNA sequencing and Hi-C analysis.</title>
        <authorList>
            <person name="Qi Y."/>
            <person name="Zhao W."/>
            <person name="Zhao Y."/>
            <person name="Niu C."/>
            <person name="Cao S."/>
            <person name="Zhang Y."/>
        </authorList>
    </citation>
    <scope>NUCLEOTIDE SEQUENCE</scope>
    <source>
        <tissue evidence="1">Muscle</tissue>
    </source>
</reference>
<dbReference type="GO" id="GO:0007267">
    <property type="term" value="P:cell-cell signaling"/>
    <property type="evidence" value="ECO:0007669"/>
    <property type="project" value="TreeGrafter"/>
</dbReference>
<dbReference type="OrthoDB" id="10056939at2759"/>
<evidence type="ECO:0000313" key="1">
    <source>
        <dbReference type="EMBL" id="KAJ7305075.1"/>
    </source>
</evidence>
<accession>A0A9Q1AQW5</accession>
<keyword evidence="2" id="KW-1185">Reference proteome</keyword>
<dbReference type="GO" id="GO:0032732">
    <property type="term" value="P:positive regulation of interleukin-1 production"/>
    <property type="evidence" value="ECO:0007669"/>
    <property type="project" value="InterPro"/>
</dbReference>
<dbReference type="EMBL" id="JAPFRF010000022">
    <property type="protein sequence ID" value="KAJ7305075.1"/>
    <property type="molecule type" value="Genomic_DNA"/>
</dbReference>
<protein>
    <submittedName>
        <fullName evidence="1">Uncharacterized protein</fullName>
    </submittedName>
</protein>
<dbReference type="GO" id="GO:0006812">
    <property type="term" value="P:monoatomic cation transport"/>
    <property type="evidence" value="ECO:0007669"/>
    <property type="project" value="InterPro"/>
</dbReference>
<name>A0A9Q1AQW5_9SAUR</name>
<comment type="caution">
    <text evidence="1">The sequence shown here is derived from an EMBL/GenBank/DDBJ whole genome shotgun (WGS) entry which is preliminary data.</text>
</comment>